<evidence type="ECO:0000313" key="4">
    <source>
        <dbReference type="Proteomes" id="UP000794436"/>
    </source>
</evidence>
<dbReference type="Proteomes" id="UP000794436">
    <property type="component" value="Unassembled WGS sequence"/>
</dbReference>
<organism evidence="3 4">
    <name type="scientific">Pythium oligandrum</name>
    <name type="common">Mycoparasitic fungus</name>
    <dbReference type="NCBI Taxonomy" id="41045"/>
    <lineage>
        <taxon>Eukaryota</taxon>
        <taxon>Sar</taxon>
        <taxon>Stramenopiles</taxon>
        <taxon>Oomycota</taxon>
        <taxon>Peronosporomycetes</taxon>
        <taxon>Pythiales</taxon>
        <taxon>Pythiaceae</taxon>
        <taxon>Pythium</taxon>
    </lineage>
</organism>
<dbReference type="OrthoDB" id="183853at2759"/>
<dbReference type="AlphaFoldDB" id="A0A8K1FE07"/>
<dbReference type="InterPro" id="IPR002156">
    <property type="entry name" value="RNaseH_domain"/>
</dbReference>
<dbReference type="Pfam" id="PF13456">
    <property type="entry name" value="RVT_3"/>
    <property type="match status" value="1"/>
</dbReference>
<keyword evidence="4" id="KW-1185">Reference proteome</keyword>
<keyword evidence="1" id="KW-1133">Transmembrane helix</keyword>
<dbReference type="GO" id="GO:0004523">
    <property type="term" value="F:RNA-DNA hybrid ribonuclease activity"/>
    <property type="evidence" value="ECO:0007669"/>
    <property type="project" value="InterPro"/>
</dbReference>
<evidence type="ECO:0000313" key="3">
    <source>
        <dbReference type="EMBL" id="TMW58921.1"/>
    </source>
</evidence>
<feature type="transmembrane region" description="Helical" evidence="1">
    <location>
        <begin position="12"/>
        <end position="34"/>
    </location>
</feature>
<accession>A0A8K1FE07</accession>
<keyword evidence="1" id="KW-0472">Membrane</keyword>
<dbReference type="Gene3D" id="3.30.420.10">
    <property type="entry name" value="Ribonuclease H-like superfamily/Ribonuclease H"/>
    <property type="match status" value="1"/>
</dbReference>
<dbReference type="InterPro" id="IPR036397">
    <property type="entry name" value="RNaseH_sf"/>
</dbReference>
<dbReference type="EMBL" id="SPLM01000110">
    <property type="protein sequence ID" value="TMW58921.1"/>
    <property type="molecule type" value="Genomic_DNA"/>
</dbReference>
<name>A0A8K1FE07_PYTOL</name>
<keyword evidence="1" id="KW-0812">Transmembrane</keyword>
<comment type="caution">
    <text evidence="3">The sequence shown here is derived from an EMBL/GenBank/DDBJ whole genome shotgun (WGS) entry which is preliminary data.</text>
</comment>
<protein>
    <recommendedName>
        <fullName evidence="2">RNase H type-1 domain-containing protein</fullName>
    </recommendedName>
</protein>
<reference evidence="3" key="1">
    <citation type="submission" date="2019-03" db="EMBL/GenBank/DDBJ databases">
        <title>Long read genome sequence of the mycoparasitic Pythium oligandrum ATCC 38472 isolated from sugarbeet rhizosphere.</title>
        <authorList>
            <person name="Gaulin E."/>
        </authorList>
    </citation>
    <scope>NUCLEOTIDE SEQUENCE</scope>
    <source>
        <strain evidence="3">ATCC 38472_TT</strain>
    </source>
</reference>
<evidence type="ECO:0000259" key="2">
    <source>
        <dbReference type="Pfam" id="PF13456"/>
    </source>
</evidence>
<sequence>MTLRVEVERTRVVIGTVVALAFVSRIVLVFYGGVEMEEIAVQEDARDYTSEGKLIDNYNSYSATVVSLFGRPIGVFIQLVVQLFALRFPSTAILQPETPWHVRGGALCSAAALAYLVNNGLNALNAQLRPLEVQPVISAADLSISMSNNDSWSADEITNVSQVVSEASPGNPISNTVLRNLVLPRIWTQERVCTSAVSTEPLPLIYEGLIAGLKEVQKKGWTPLEVVGSSSLVHQQMSKYKPPRKKRLLGFYAVARRLADSLGVRHWHHHQSEFNRMERAAATHEATTRPIDQAQQHWQRIFRETTRAGKATTGVEL</sequence>
<dbReference type="GO" id="GO:0003676">
    <property type="term" value="F:nucleic acid binding"/>
    <property type="evidence" value="ECO:0007669"/>
    <property type="project" value="InterPro"/>
</dbReference>
<evidence type="ECO:0000256" key="1">
    <source>
        <dbReference type="SAM" id="Phobius"/>
    </source>
</evidence>
<feature type="domain" description="RNase H type-1" evidence="2">
    <location>
        <begin position="206"/>
        <end position="283"/>
    </location>
</feature>
<gene>
    <name evidence="3" type="ORF">Poli38472_007066</name>
</gene>
<proteinExistence type="predicted"/>